<feature type="compositionally biased region" description="Basic and acidic residues" evidence="2">
    <location>
        <begin position="109"/>
        <end position="119"/>
    </location>
</feature>
<dbReference type="AlphaFoldDB" id="A0A4U8TSI2"/>
<evidence type="ECO:0000256" key="3">
    <source>
        <dbReference type="SAM" id="SignalP"/>
    </source>
</evidence>
<dbReference type="Proteomes" id="UP000029707">
    <property type="component" value="Unassembled WGS sequence"/>
</dbReference>
<comment type="caution">
    <text evidence="4">The sequence shown here is derived from an EMBL/GenBank/DDBJ whole genome shotgun (WGS) entry which is preliminary data.</text>
</comment>
<keyword evidence="3" id="KW-0732">Signal</keyword>
<sequence>MRLKYVFMVVIMLLCSACSSDSRVKILQEQKRTLESLYAQVKEIIATQEEINILEQKKQVLSAVDSVSLSCHENDAKSSKQEDMESLEQEENTDEAQKQTPEQLLLSQMEKDGELKPLKATEEDMCVAVAQAERIERLQDIMKELESKKKEMRRKEQIYKK</sequence>
<dbReference type="STRING" id="425400.LS65_10285"/>
<feature type="compositionally biased region" description="Acidic residues" evidence="2">
    <location>
        <begin position="84"/>
        <end position="94"/>
    </location>
</feature>
<organism evidence="4 5">
    <name type="scientific">Helicobacter japonicus</name>
    <dbReference type="NCBI Taxonomy" id="425400"/>
    <lineage>
        <taxon>Bacteria</taxon>
        <taxon>Pseudomonadati</taxon>
        <taxon>Campylobacterota</taxon>
        <taxon>Epsilonproteobacteria</taxon>
        <taxon>Campylobacterales</taxon>
        <taxon>Helicobacteraceae</taxon>
        <taxon>Helicobacter</taxon>
    </lineage>
</organism>
<evidence type="ECO:0000313" key="4">
    <source>
        <dbReference type="EMBL" id="TLE02795.1"/>
    </source>
</evidence>
<feature type="region of interest" description="Disordered" evidence="2">
    <location>
        <begin position="72"/>
        <end position="119"/>
    </location>
</feature>
<dbReference type="RefSeq" id="WP_034363883.1">
    <property type="nucleotide sequence ID" value="NZ_CAJUDB010000001.1"/>
</dbReference>
<evidence type="ECO:0000256" key="2">
    <source>
        <dbReference type="SAM" id="MobiDB-lite"/>
    </source>
</evidence>
<accession>A0A4U8TSI2</accession>
<feature type="chain" id="PRO_5020876352" evidence="3">
    <location>
        <begin position="21"/>
        <end position="161"/>
    </location>
</feature>
<keyword evidence="1" id="KW-0175">Coiled coil</keyword>
<dbReference type="GeneID" id="82320605"/>
<proteinExistence type="predicted"/>
<reference evidence="4 5" key="1">
    <citation type="journal article" date="2014" name="Genome Announc.">
        <title>Draft genome sequences of eight enterohepatic helicobacter species isolated from both laboratory and wild rodents.</title>
        <authorList>
            <person name="Sheh A."/>
            <person name="Shen Z."/>
            <person name="Fox J.G."/>
        </authorList>
    </citation>
    <scope>NUCLEOTIDE SEQUENCE [LARGE SCALE GENOMIC DNA]</scope>
    <source>
        <strain evidence="4 5">MIT 01-6451</strain>
    </source>
</reference>
<name>A0A4U8TSI2_9HELI</name>
<evidence type="ECO:0000313" key="5">
    <source>
        <dbReference type="Proteomes" id="UP000029707"/>
    </source>
</evidence>
<evidence type="ECO:0000256" key="1">
    <source>
        <dbReference type="SAM" id="Coils"/>
    </source>
</evidence>
<feature type="compositionally biased region" description="Basic and acidic residues" evidence="2">
    <location>
        <begin position="72"/>
        <end position="83"/>
    </location>
</feature>
<dbReference type="EMBL" id="JRMQ02000002">
    <property type="protein sequence ID" value="TLE02795.1"/>
    <property type="molecule type" value="Genomic_DNA"/>
</dbReference>
<gene>
    <name evidence="4" type="ORF">LS65_002400</name>
</gene>
<feature type="coiled-coil region" evidence="1">
    <location>
        <begin position="128"/>
        <end position="158"/>
    </location>
</feature>
<keyword evidence="5" id="KW-1185">Reference proteome</keyword>
<protein>
    <submittedName>
        <fullName evidence="4">Uncharacterized protein</fullName>
    </submittedName>
</protein>
<feature type="signal peptide" evidence="3">
    <location>
        <begin position="1"/>
        <end position="20"/>
    </location>
</feature>